<comment type="caution">
    <text evidence="1">The sequence shown here is derived from an EMBL/GenBank/DDBJ whole genome shotgun (WGS) entry which is preliminary data.</text>
</comment>
<dbReference type="AlphaFoldDB" id="A0A645FNQ7"/>
<accession>A0A645FNQ7</accession>
<organism evidence="1">
    <name type="scientific">bioreactor metagenome</name>
    <dbReference type="NCBI Taxonomy" id="1076179"/>
    <lineage>
        <taxon>unclassified sequences</taxon>
        <taxon>metagenomes</taxon>
        <taxon>ecological metagenomes</taxon>
    </lineage>
</organism>
<reference evidence="1" key="1">
    <citation type="submission" date="2019-08" db="EMBL/GenBank/DDBJ databases">
        <authorList>
            <person name="Kucharzyk K."/>
            <person name="Murdoch R.W."/>
            <person name="Higgins S."/>
            <person name="Loffler F."/>
        </authorList>
    </citation>
    <scope>NUCLEOTIDE SEQUENCE</scope>
</reference>
<protein>
    <submittedName>
        <fullName evidence="1">Uncharacterized protein</fullName>
    </submittedName>
</protein>
<sequence length="50" mass="5514">MATAVSRLEGDYIVGNAVLLESKGEDMIGLNEDGKKYALMLESLSKYFNE</sequence>
<name>A0A645FNQ7_9ZZZZ</name>
<dbReference type="EMBL" id="VSSQ01062397">
    <property type="protein sequence ID" value="MPN15580.1"/>
    <property type="molecule type" value="Genomic_DNA"/>
</dbReference>
<gene>
    <name evidence="1" type="ORF">SDC9_162914</name>
</gene>
<proteinExistence type="predicted"/>
<evidence type="ECO:0000313" key="1">
    <source>
        <dbReference type="EMBL" id="MPN15580.1"/>
    </source>
</evidence>